<dbReference type="CDD" id="cd00082">
    <property type="entry name" value="HisKA"/>
    <property type="match status" value="1"/>
</dbReference>
<dbReference type="SMART" id="SM00387">
    <property type="entry name" value="HATPase_c"/>
    <property type="match status" value="1"/>
</dbReference>
<comment type="catalytic activity">
    <reaction evidence="1">
        <text>ATP + protein L-histidine = ADP + protein N-phospho-L-histidine.</text>
        <dbReference type="EC" id="2.7.13.3"/>
    </reaction>
</comment>
<dbReference type="NCBIfam" id="TIGR00229">
    <property type="entry name" value="sensory_box"/>
    <property type="match status" value="1"/>
</dbReference>
<feature type="domain" description="PAC" evidence="8">
    <location>
        <begin position="393"/>
        <end position="445"/>
    </location>
</feature>
<dbReference type="Pfam" id="PF02518">
    <property type="entry name" value="HATPase_c"/>
    <property type="match status" value="1"/>
</dbReference>
<keyword evidence="12" id="KW-1185">Reference proteome</keyword>
<dbReference type="EC" id="2.7.13.3" evidence="2"/>
<dbReference type="OrthoDB" id="8127at2157"/>
<protein>
    <recommendedName>
        <fullName evidence="2">histidine kinase</fullName>
        <ecNumber evidence="2">2.7.13.3</ecNumber>
    </recommendedName>
</protein>
<gene>
    <name evidence="9" type="ORF">DWB78_07390</name>
    <name evidence="10" type="ORF">SAMN05216278_2684</name>
</gene>
<dbReference type="EMBL" id="FNKQ01000003">
    <property type="protein sequence ID" value="SDQ82443.1"/>
    <property type="molecule type" value="Genomic_DNA"/>
</dbReference>
<dbReference type="AlphaFoldDB" id="A0A1H1E1B8"/>
<dbReference type="PROSITE" id="PS50113">
    <property type="entry name" value="PAC"/>
    <property type="match status" value="1"/>
</dbReference>
<dbReference type="InterPro" id="IPR000700">
    <property type="entry name" value="PAS-assoc_C"/>
</dbReference>
<evidence type="ECO:0000259" key="7">
    <source>
        <dbReference type="PROSITE" id="PS50112"/>
    </source>
</evidence>
<evidence type="ECO:0000256" key="5">
    <source>
        <dbReference type="ARBA" id="ARBA00023012"/>
    </source>
</evidence>
<dbReference type="PANTHER" id="PTHR43711">
    <property type="entry name" value="TWO-COMPONENT HISTIDINE KINASE"/>
    <property type="match status" value="1"/>
</dbReference>
<feature type="domain" description="PAS" evidence="7">
    <location>
        <begin position="319"/>
        <end position="393"/>
    </location>
</feature>
<dbReference type="SUPFAM" id="SSF55781">
    <property type="entry name" value="GAF domain-like"/>
    <property type="match status" value="2"/>
</dbReference>
<dbReference type="PROSITE" id="PS50112">
    <property type="entry name" value="PAS"/>
    <property type="match status" value="1"/>
</dbReference>
<dbReference type="SUPFAM" id="SSF47384">
    <property type="entry name" value="Homodimeric domain of signal transducing histidine kinase"/>
    <property type="match status" value="1"/>
</dbReference>
<evidence type="ECO:0000313" key="10">
    <source>
        <dbReference type="EMBL" id="SDQ82443.1"/>
    </source>
</evidence>
<dbReference type="InterPro" id="IPR005467">
    <property type="entry name" value="His_kinase_dom"/>
</dbReference>
<name>A0A1H1E1B8_9EURY</name>
<dbReference type="Gene3D" id="3.30.450.40">
    <property type="match status" value="2"/>
</dbReference>
<organism evidence="10 11">
    <name type="scientific">Halopelagius longus</name>
    <dbReference type="NCBI Taxonomy" id="1236180"/>
    <lineage>
        <taxon>Archaea</taxon>
        <taxon>Methanobacteriati</taxon>
        <taxon>Methanobacteriota</taxon>
        <taxon>Stenosarchaea group</taxon>
        <taxon>Halobacteria</taxon>
        <taxon>Halobacteriales</taxon>
        <taxon>Haloferacaceae</taxon>
    </lineage>
</organism>
<evidence type="ECO:0000256" key="4">
    <source>
        <dbReference type="ARBA" id="ARBA00022777"/>
    </source>
</evidence>
<evidence type="ECO:0000256" key="1">
    <source>
        <dbReference type="ARBA" id="ARBA00000085"/>
    </source>
</evidence>
<keyword evidence="3" id="KW-0808">Transferase</keyword>
<dbReference type="Pfam" id="PF13185">
    <property type="entry name" value="GAF_2"/>
    <property type="match status" value="1"/>
</dbReference>
<dbReference type="SUPFAM" id="SSF55874">
    <property type="entry name" value="ATPase domain of HSP90 chaperone/DNA topoisomerase II/histidine kinase"/>
    <property type="match status" value="1"/>
</dbReference>
<dbReference type="Pfam" id="PF00512">
    <property type="entry name" value="HisKA"/>
    <property type="match status" value="1"/>
</dbReference>
<dbReference type="Proteomes" id="UP000199289">
    <property type="component" value="Unassembled WGS sequence"/>
</dbReference>
<dbReference type="RefSeq" id="WP_092538133.1">
    <property type="nucleotide sequence ID" value="NZ_FNKQ01000003.1"/>
</dbReference>
<proteinExistence type="predicted"/>
<dbReference type="InterPro" id="IPR000014">
    <property type="entry name" value="PAS"/>
</dbReference>
<dbReference type="InterPro" id="IPR036890">
    <property type="entry name" value="HATPase_C_sf"/>
</dbReference>
<dbReference type="InterPro" id="IPR036097">
    <property type="entry name" value="HisK_dim/P_sf"/>
</dbReference>
<evidence type="ECO:0000313" key="12">
    <source>
        <dbReference type="Proteomes" id="UP000255421"/>
    </source>
</evidence>
<dbReference type="SMART" id="SM00065">
    <property type="entry name" value="GAF"/>
    <property type="match status" value="1"/>
</dbReference>
<dbReference type="SMART" id="SM00388">
    <property type="entry name" value="HisKA"/>
    <property type="match status" value="1"/>
</dbReference>
<feature type="domain" description="Histidine kinase" evidence="6">
    <location>
        <begin position="616"/>
        <end position="817"/>
    </location>
</feature>
<sequence length="817" mass="88874">MTTVLYVSGDEERRRSVATSLQGAGDGFTVREATPDDVAGVTDVPRADGRGSAADAFESADCVVIDLVETGVLPTHVRDAGYRGPILAYGPEPYDELERRARDGFTDVVRESGAVTAEGASSGDDGGVSRGIAVLADRIARHVAAEADAATTGRGGGREEILTRLHETNRELLRAGDTAEVAEITVRTASEVLELDIAVFGAHDPEERRIDPIAASDAARELVPELLDRTYGPETNAYELFRAGEPRLFEDTGDRFGASARLGPAIVVPLGEHGLLLVGSTGTERRVIPPGALDLTRLLAANAETALDRAAREAALREERDRIAVLFRNASDAIIDVEYVDGEPIVRSTNPAFEEVFGYDESTVVGENIDDVIVLSEDRETANDYNRDAVGGAAVEREVRRKTAHGTRDFLLRAVPLDPDGGTNRVYGIYTDITDRKHHERTLNSLHETARRLMRAETPEEVAEVAIDDIEDILGYPIHGLRLYDEDDDALVSVAASDRTLDVLGERPPYFRDENAIWKVFDSGEPAVFDSAAEIDDAYDRTGVGSVMYVPLSDHGVLSFGVLEPDTFDESDVRLMNLLGATVEAALDRAERTQLLRAREAELERQNDRLEEFASVVSHDLRNPLSVARGYLDLASETCDSPEAADHFERIERAHERMAHLISDLLSLARQGQAVGETEPTRVAELAERSWRVIATGDATLDVTDPPTVDADPERLTTILENLFRNSVEHGSASNRLNGITVRVGALDDGEGFFVEDDGVGVPAEHRENAFERGFSTGEDGTGFGLSIVRGIAEAHDWEVTLTDSDEGGARFEIRTR</sequence>
<accession>A0A1H1E1B8</accession>
<reference evidence="10" key="1">
    <citation type="submission" date="2016-10" db="EMBL/GenBank/DDBJ databases">
        <authorList>
            <person name="de Groot N.N."/>
        </authorList>
    </citation>
    <scope>NUCLEOTIDE SEQUENCE [LARGE SCALE GENOMIC DNA]</scope>
    <source>
        <strain evidence="10">CGMCC 1.12397</strain>
    </source>
</reference>
<dbReference type="InterPro" id="IPR013656">
    <property type="entry name" value="PAS_4"/>
</dbReference>
<dbReference type="InterPro" id="IPR050736">
    <property type="entry name" value="Sensor_HK_Regulatory"/>
</dbReference>
<dbReference type="SUPFAM" id="SSF55785">
    <property type="entry name" value="PYP-like sensor domain (PAS domain)"/>
    <property type="match status" value="1"/>
</dbReference>
<dbReference type="PROSITE" id="PS50109">
    <property type="entry name" value="HIS_KIN"/>
    <property type="match status" value="1"/>
</dbReference>
<dbReference type="GO" id="GO:0000155">
    <property type="term" value="F:phosphorelay sensor kinase activity"/>
    <property type="evidence" value="ECO:0007669"/>
    <property type="project" value="InterPro"/>
</dbReference>
<dbReference type="InterPro" id="IPR035965">
    <property type="entry name" value="PAS-like_dom_sf"/>
</dbReference>
<reference evidence="11" key="2">
    <citation type="submission" date="2016-10" db="EMBL/GenBank/DDBJ databases">
        <authorList>
            <person name="Varghese N."/>
            <person name="Submissions S."/>
        </authorList>
    </citation>
    <scope>NUCLEOTIDE SEQUENCE [LARGE SCALE GENOMIC DNA]</scope>
    <source>
        <strain evidence="11">CGMCC 1.12397</strain>
    </source>
</reference>
<dbReference type="Pfam" id="PF08448">
    <property type="entry name" value="PAS_4"/>
    <property type="match status" value="1"/>
</dbReference>
<keyword evidence="4" id="KW-0418">Kinase</keyword>
<reference evidence="9 12" key="3">
    <citation type="submission" date="2018-07" db="EMBL/GenBank/DDBJ databases">
        <title>Genome sequence of extremly halophilic archaeon Halopelagius longus strain BC12-B1.</title>
        <authorList>
            <person name="Zhang X."/>
        </authorList>
    </citation>
    <scope>NUCLEOTIDE SEQUENCE [LARGE SCALE GENOMIC DNA]</scope>
    <source>
        <strain evidence="9 12">BC12-B1</strain>
    </source>
</reference>
<dbReference type="EMBL" id="QQST01000001">
    <property type="protein sequence ID" value="RDI71559.1"/>
    <property type="molecule type" value="Genomic_DNA"/>
</dbReference>
<dbReference type="CDD" id="cd00075">
    <property type="entry name" value="HATPase"/>
    <property type="match status" value="1"/>
</dbReference>
<evidence type="ECO:0000256" key="2">
    <source>
        <dbReference type="ARBA" id="ARBA00012438"/>
    </source>
</evidence>
<dbReference type="InterPro" id="IPR029016">
    <property type="entry name" value="GAF-like_dom_sf"/>
</dbReference>
<evidence type="ECO:0000259" key="6">
    <source>
        <dbReference type="PROSITE" id="PS50109"/>
    </source>
</evidence>
<dbReference type="CDD" id="cd00130">
    <property type="entry name" value="PAS"/>
    <property type="match status" value="1"/>
</dbReference>
<dbReference type="Gene3D" id="3.30.565.10">
    <property type="entry name" value="Histidine kinase-like ATPase, C-terminal domain"/>
    <property type="match status" value="1"/>
</dbReference>
<evidence type="ECO:0000313" key="11">
    <source>
        <dbReference type="Proteomes" id="UP000199289"/>
    </source>
</evidence>
<evidence type="ECO:0000259" key="8">
    <source>
        <dbReference type="PROSITE" id="PS50113"/>
    </source>
</evidence>
<evidence type="ECO:0000313" key="9">
    <source>
        <dbReference type="EMBL" id="RDI71559.1"/>
    </source>
</evidence>
<evidence type="ECO:0000256" key="3">
    <source>
        <dbReference type="ARBA" id="ARBA00022679"/>
    </source>
</evidence>
<dbReference type="InterPro" id="IPR003018">
    <property type="entry name" value="GAF"/>
</dbReference>
<dbReference type="InterPro" id="IPR003661">
    <property type="entry name" value="HisK_dim/P_dom"/>
</dbReference>
<dbReference type="InterPro" id="IPR003594">
    <property type="entry name" value="HATPase_dom"/>
</dbReference>
<dbReference type="PANTHER" id="PTHR43711:SF1">
    <property type="entry name" value="HISTIDINE KINASE 1"/>
    <property type="match status" value="1"/>
</dbReference>
<dbReference type="Gene3D" id="3.30.450.20">
    <property type="entry name" value="PAS domain"/>
    <property type="match status" value="1"/>
</dbReference>
<dbReference type="Gene3D" id="1.10.287.130">
    <property type="match status" value="1"/>
</dbReference>
<keyword evidence="5" id="KW-0902">Two-component regulatory system</keyword>
<dbReference type="Proteomes" id="UP000255421">
    <property type="component" value="Unassembled WGS sequence"/>
</dbReference>